<feature type="region of interest" description="Disordered" evidence="1">
    <location>
        <begin position="93"/>
        <end position="121"/>
    </location>
</feature>
<keyword evidence="2" id="KW-0812">Transmembrane</keyword>
<comment type="caution">
    <text evidence="4">The sequence shown here is derived from an EMBL/GenBank/DDBJ whole genome shotgun (WGS) entry which is preliminary data.</text>
</comment>
<gene>
    <name evidence="4" type="ORF">PSU4_52810</name>
</gene>
<evidence type="ECO:0000256" key="1">
    <source>
        <dbReference type="SAM" id="MobiDB-lite"/>
    </source>
</evidence>
<keyword evidence="2" id="KW-0472">Membrane</keyword>
<dbReference type="Pfam" id="PF10979">
    <property type="entry name" value="DUF2786"/>
    <property type="match status" value="1"/>
</dbReference>
<dbReference type="EMBL" id="BJVJ01000085">
    <property type="protein sequence ID" value="GEL26327.1"/>
    <property type="molecule type" value="Genomic_DNA"/>
</dbReference>
<evidence type="ECO:0000313" key="5">
    <source>
        <dbReference type="Proteomes" id="UP000321685"/>
    </source>
</evidence>
<feature type="region of interest" description="Disordered" evidence="1">
    <location>
        <begin position="1"/>
        <end position="37"/>
    </location>
</feature>
<evidence type="ECO:0000259" key="3">
    <source>
        <dbReference type="Pfam" id="PF10979"/>
    </source>
</evidence>
<proteinExistence type="predicted"/>
<name>A0A511DPQ2_9PSEU</name>
<evidence type="ECO:0000313" key="4">
    <source>
        <dbReference type="EMBL" id="GEL26327.1"/>
    </source>
</evidence>
<reference evidence="4 5" key="1">
    <citation type="submission" date="2019-07" db="EMBL/GenBank/DDBJ databases">
        <title>Whole genome shotgun sequence of Pseudonocardia sulfidoxydans NBRC 16205.</title>
        <authorList>
            <person name="Hosoyama A."/>
            <person name="Uohara A."/>
            <person name="Ohji S."/>
            <person name="Ichikawa N."/>
        </authorList>
    </citation>
    <scope>NUCLEOTIDE SEQUENCE [LARGE SCALE GENOMIC DNA]</scope>
    <source>
        <strain evidence="4 5">NBRC 16205</strain>
    </source>
</reference>
<evidence type="ECO:0000256" key="2">
    <source>
        <dbReference type="SAM" id="Phobius"/>
    </source>
</evidence>
<dbReference type="Proteomes" id="UP000321685">
    <property type="component" value="Unassembled WGS sequence"/>
</dbReference>
<keyword evidence="5" id="KW-1185">Reference proteome</keyword>
<organism evidence="4 5">
    <name type="scientific">Pseudonocardia sulfidoxydans NBRC 16205</name>
    <dbReference type="NCBI Taxonomy" id="1223511"/>
    <lineage>
        <taxon>Bacteria</taxon>
        <taxon>Bacillati</taxon>
        <taxon>Actinomycetota</taxon>
        <taxon>Actinomycetes</taxon>
        <taxon>Pseudonocardiales</taxon>
        <taxon>Pseudonocardiaceae</taxon>
        <taxon>Pseudonocardia</taxon>
    </lineage>
</organism>
<feature type="domain" description="DUF2786" evidence="3">
    <location>
        <begin position="220"/>
        <end position="247"/>
    </location>
</feature>
<keyword evidence="2" id="KW-1133">Transmembrane helix</keyword>
<feature type="compositionally biased region" description="Pro residues" evidence="1">
    <location>
        <begin position="109"/>
        <end position="121"/>
    </location>
</feature>
<dbReference type="AlphaFoldDB" id="A0A511DPQ2"/>
<feature type="transmembrane region" description="Helical" evidence="2">
    <location>
        <begin position="43"/>
        <end position="59"/>
    </location>
</feature>
<feature type="compositionally biased region" description="Basic residues" evidence="1">
    <location>
        <begin position="1"/>
        <end position="21"/>
    </location>
</feature>
<protein>
    <recommendedName>
        <fullName evidence="3">DUF2786 domain-containing protein</fullName>
    </recommendedName>
</protein>
<sequence>MPPPGRRRRGPGGSPHRHGFHGRPGAGPLQGPPAYASAGRGHAAPPFLLLLPFLLIMAAPPLLLMGWVTGGMIFPLLILVSVIATSHRNRQRQLAAQAARAAPHRLRPTAPPPRRPEPPPWQAAKTRFDALREHYAAFECDPMAVLRLPALCDVSVPSTARFVDAFAEAQALETDNRPPDPHATQFVAAVERADRAWRAAIDAAERIRLSNLSSEERGSVERIIKLLTTARDSDSEPERLAAYAKARSELGRLDRAGVIHLPKTAVAALESEARGQLPA</sequence>
<accession>A0A511DPQ2</accession>
<dbReference type="InterPro" id="IPR024498">
    <property type="entry name" value="DUF2786"/>
</dbReference>